<evidence type="ECO:0000313" key="2">
    <source>
        <dbReference type="EMBL" id="GIY55861.1"/>
    </source>
</evidence>
<dbReference type="Proteomes" id="UP001054945">
    <property type="component" value="Unassembled WGS sequence"/>
</dbReference>
<reference evidence="2 3" key="1">
    <citation type="submission" date="2021-06" db="EMBL/GenBank/DDBJ databases">
        <title>Caerostris extrusa draft genome.</title>
        <authorList>
            <person name="Kono N."/>
            <person name="Arakawa K."/>
        </authorList>
    </citation>
    <scope>NUCLEOTIDE SEQUENCE [LARGE SCALE GENOMIC DNA]</scope>
</reference>
<sequence length="84" mass="8899">MVQGTPPTPSPVSATGNQQSHQLNNNQLNSNNLNNFNPDAASKAIFVLNELINIFSSMGGLDMYAALSSVKNPLEKLASVLSVI</sequence>
<feature type="compositionally biased region" description="Pro residues" evidence="1">
    <location>
        <begin position="1"/>
        <end position="10"/>
    </location>
</feature>
<evidence type="ECO:0000256" key="1">
    <source>
        <dbReference type="SAM" id="MobiDB-lite"/>
    </source>
</evidence>
<comment type="caution">
    <text evidence="2">The sequence shown here is derived from an EMBL/GenBank/DDBJ whole genome shotgun (WGS) entry which is preliminary data.</text>
</comment>
<dbReference type="AlphaFoldDB" id="A0AAV4UDS4"/>
<keyword evidence="3" id="KW-1185">Reference proteome</keyword>
<evidence type="ECO:0000313" key="3">
    <source>
        <dbReference type="Proteomes" id="UP001054945"/>
    </source>
</evidence>
<accession>A0AAV4UDS4</accession>
<organism evidence="2 3">
    <name type="scientific">Caerostris extrusa</name>
    <name type="common">Bark spider</name>
    <name type="synonym">Caerostris bankana</name>
    <dbReference type="NCBI Taxonomy" id="172846"/>
    <lineage>
        <taxon>Eukaryota</taxon>
        <taxon>Metazoa</taxon>
        <taxon>Ecdysozoa</taxon>
        <taxon>Arthropoda</taxon>
        <taxon>Chelicerata</taxon>
        <taxon>Arachnida</taxon>
        <taxon>Araneae</taxon>
        <taxon>Araneomorphae</taxon>
        <taxon>Entelegynae</taxon>
        <taxon>Araneoidea</taxon>
        <taxon>Araneidae</taxon>
        <taxon>Caerostris</taxon>
    </lineage>
</organism>
<name>A0AAV4UDS4_CAEEX</name>
<proteinExistence type="predicted"/>
<protein>
    <submittedName>
        <fullName evidence="2">Uncharacterized protein</fullName>
    </submittedName>
</protein>
<feature type="region of interest" description="Disordered" evidence="1">
    <location>
        <begin position="1"/>
        <end position="35"/>
    </location>
</feature>
<gene>
    <name evidence="2" type="ORF">CEXT_18481</name>
</gene>
<feature type="compositionally biased region" description="Low complexity" evidence="1">
    <location>
        <begin position="17"/>
        <end position="35"/>
    </location>
</feature>
<dbReference type="EMBL" id="BPLR01012686">
    <property type="protein sequence ID" value="GIY55861.1"/>
    <property type="molecule type" value="Genomic_DNA"/>
</dbReference>